<dbReference type="InterPro" id="IPR029055">
    <property type="entry name" value="Ntn_hydrolases_N"/>
</dbReference>
<evidence type="ECO:0000313" key="3">
    <source>
        <dbReference type="EMBL" id="REF26523.1"/>
    </source>
</evidence>
<evidence type="ECO:0000259" key="2">
    <source>
        <dbReference type="PROSITE" id="PS51278"/>
    </source>
</evidence>
<reference evidence="3 4" key="1">
    <citation type="submission" date="2018-08" db="EMBL/GenBank/DDBJ databases">
        <title>Genomic Encyclopedia of Archaeal and Bacterial Type Strains, Phase II (KMG-II): from individual species to whole genera.</title>
        <authorList>
            <person name="Goeker M."/>
        </authorList>
    </citation>
    <scope>NUCLEOTIDE SEQUENCE [LARGE SCALE GENOMIC DNA]</scope>
    <source>
        <strain evidence="3 4">DSM 17905</strain>
    </source>
</reference>
<evidence type="ECO:0000256" key="1">
    <source>
        <dbReference type="ARBA" id="ARBA00022962"/>
    </source>
</evidence>
<evidence type="ECO:0000313" key="4">
    <source>
        <dbReference type="Proteomes" id="UP000256294"/>
    </source>
</evidence>
<dbReference type="RefSeq" id="WP_038263278.1">
    <property type="nucleotide sequence ID" value="NZ_QTUB01000001.1"/>
</dbReference>
<comment type="caution">
    <text evidence="3">The sequence shown here is derived from an EMBL/GenBank/DDBJ whole genome shotgun (WGS) entry which is preliminary data.</text>
</comment>
<keyword evidence="1 3" id="KW-0315">Glutamine amidotransferase</keyword>
<gene>
    <name evidence="3" type="ORF">BDD26_1172</name>
</gene>
<dbReference type="AlphaFoldDB" id="A0A3D9UDS4"/>
<dbReference type="Proteomes" id="UP000256294">
    <property type="component" value="Unassembled WGS sequence"/>
</dbReference>
<organism evidence="3 4">
    <name type="scientific">Xenorhabdus cabanillasii</name>
    <dbReference type="NCBI Taxonomy" id="351673"/>
    <lineage>
        <taxon>Bacteria</taxon>
        <taxon>Pseudomonadati</taxon>
        <taxon>Pseudomonadota</taxon>
        <taxon>Gammaproteobacteria</taxon>
        <taxon>Enterobacterales</taxon>
        <taxon>Morganellaceae</taxon>
        <taxon>Xenorhabdus</taxon>
    </lineage>
</organism>
<dbReference type="InterPro" id="IPR017932">
    <property type="entry name" value="GATase_2_dom"/>
</dbReference>
<accession>A0A3D9UDS4</accession>
<name>A0A3D9UDS4_9GAMM</name>
<protein>
    <submittedName>
        <fullName evidence="3">Glutamine amidotransferase</fullName>
    </submittedName>
</protein>
<keyword evidence="4" id="KW-1185">Reference proteome</keyword>
<dbReference type="PROSITE" id="PS51278">
    <property type="entry name" value="GATASE_TYPE_2"/>
    <property type="match status" value="1"/>
</dbReference>
<dbReference type="InterPro" id="IPR026869">
    <property type="entry name" value="EgtC-like"/>
</dbReference>
<dbReference type="EMBL" id="QTUB01000001">
    <property type="protein sequence ID" value="REF26523.1"/>
    <property type="molecule type" value="Genomic_DNA"/>
</dbReference>
<feature type="domain" description="Glutamine amidotransferase type-2" evidence="2">
    <location>
        <begin position="2"/>
        <end position="255"/>
    </location>
</feature>
<dbReference type="Gene3D" id="3.60.20.10">
    <property type="entry name" value="Glutamine Phosphoribosylpyrophosphate, subunit 1, domain 1"/>
    <property type="match status" value="1"/>
</dbReference>
<dbReference type="CDD" id="cd01908">
    <property type="entry name" value="YafJ"/>
    <property type="match status" value="1"/>
</dbReference>
<dbReference type="SUPFAM" id="SSF56235">
    <property type="entry name" value="N-terminal nucleophile aminohydrolases (Ntn hydrolases)"/>
    <property type="match status" value="1"/>
</dbReference>
<dbReference type="PANTHER" id="PTHR42824">
    <property type="entry name" value="GLUTAMINE AMIDOTRANSFERASE"/>
    <property type="match status" value="1"/>
</dbReference>
<proteinExistence type="predicted"/>
<dbReference type="PANTHER" id="PTHR42824:SF1">
    <property type="entry name" value="GLUTAMINE AMIDOTRANSFERASE YAFJ-RELATED"/>
    <property type="match status" value="1"/>
</dbReference>
<sequence length="255" mass="29272">MCELLGMNANVPTDIVFSLSGLIQRGGNTGPHRDGWGITFYEGLGYRTFKDHQPCYHSPVARFIQGYPIKSEAIIAHIRQANRGNVSLVNTHPFTRELWGRHWTYAHNGQLKGYRNLKTGNYRPVGETDSERAFCWILYQLSIRYPKRPANWSAVFRFIASLADELREKGVFNMLLSDGKFMMAYCSTQLHWITRRSPFGKATLLDQDIEIDFQQHTHPDDVVSVIATQPLTHNEAWNKIEPGSYALFHLGERML</sequence>
<dbReference type="Pfam" id="PF13230">
    <property type="entry name" value="GATase_4"/>
    <property type="match status" value="1"/>
</dbReference>
<keyword evidence="3" id="KW-0808">Transferase</keyword>
<dbReference type="GO" id="GO:0016740">
    <property type="term" value="F:transferase activity"/>
    <property type="evidence" value="ECO:0007669"/>
    <property type="project" value="UniProtKB-KW"/>
</dbReference>